<dbReference type="Proteomes" id="UP000499080">
    <property type="component" value="Unassembled WGS sequence"/>
</dbReference>
<dbReference type="AlphaFoldDB" id="A0A4Y2LYE9"/>
<dbReference type="EMBL" id="BGPR01006462">
    <property type="protein sequence ID" value="GBN19190.1"/>
    <property type="molecule type" value="Genomic_DNA"/>
</dbReference>
<sequence length="104" mass="11174">MSAFVTRNRRSIRENGMTDVAITRVLRPESKYPLPLPKEVRTITGGVTQRPAINTHQGSENPLTYTAASHPCTRGSPGGLNIRKLASSSGVSNSNASKAQINEV</sequence>
<evidence type="ECO:0000313" key="3">
    <source>
        <dbReference type="Proteomes" id="UP000499080"/>
    </source>
</evidence>
<name>A0A4Y2LYE9_ARAVE</name>
<comment type="caution">
    <text evidence="2">The sequence shown here is derived from an EMBL/GenBank/DDBJ whole genome shotgun (WGS) entry which is preliminary data.</text>
</comment>
<gene>
    <name evidence="2" type="ORF">AVEN_189895_1</name>
</gene>
<reference evidence="2 3" key="1">
    <citation type="journal article" date="2019" name="Sci. Rep.">
        <title>Orb-weaving spider Araneus ventricosus genome elucidates the spidroin gene catalogue.</title>
        <authorList>
            <person name="Kono N."/>
            <person name="Nakamura H."/>
            <person name="Ohtoshi R."/>
            <person name="Moran D.A.P."/>
            <person name="Shinohara A."/>
            <person name="Yoshida Y."/>
            <person name="Fujiwara M."/>
            <person name="Mori M."/>
            <person name="Tomita M."/>
            <person name="Arakawa K."/>
        </authorList>
    </citation>
    <scope>NUCLEOTIDE SEQUENCE [LARGE SCALE GENOMIC DNA]</scope>
</reference>
<keyword evidence="3" id="KW-1185">Reference proteome</keyword>
<feature type="compositionally biased region" description="Low complexity" evidence="1">
    <location>
        <begin position="86"/>
        <end position="97"/>
    </location>
</feature>
<feature type="region of interest" description="Disordered" evidence="1">
    <location>
        <begin position="74"/>
        <end position="104"/>
    </location>
</feature>
<organism evidence="2 3">
    <name type="scientific">Araneus ventricosus</name>
    <name type="common">Orbweaver spider</name>
    <name type="synonym">Epeira ventricosa</name>
    <dbReference type="NCBI Taxonomy" id="182803"/>
    <lineage>
        <taxon>Eukaryota</taxon>
        <taxon>Metazoa</taxon>
        <taxon>Ecdysozoa</taxon>
        <taxon>Arthropoda</taxon>
        <taxon>Chelicerata</taxon>
        <taxon>Arachnida</taxon>
        <taxon>Araneae</taxon>
        <taxon>Araneomorphae</taxon>
        <taxon>Entelegynae</taxon>
        <taxon>Araneoidea</taxon>
        <taxon>Araneidae</taxon>
        <taxon>Araneus</taxon>
    </lineage>
</organism>
<evidence type="ECO:0000313" key="2">
    <source>
        <dbReference type="EMBL" id="GBN19190.1"/>
    </source>
</evidence>
<protein>
    <submittedName>
        <fullName evidence="2">Uncharacterized protein</fullName>
    </submittedName>
</protein>
<proteinExistence type="predicted"/>
<evidence type="ECO:0000256" key="1">
    <source>
        <dbReference type="SAM" id="MobiDB-lite"/>
    </source>
</evidence>
<accession>A0A4Y2LYE9</accession>